<keyword evidence="2" id="KW-1185">Reference proteome</keyword>
<dbReference type="KEGG" id="mev:Metev_1072"/>
<dbReference type="HOGENOM" id="CLU_161115_0_0_2"/>
<dbReference type="OrthoDB" id="120695at2157"/>
<proteinExistence type="predicted"/>
<dbReference type="Pfam" id="PF10826">
    <property type="entry name" value="DUF2551"/>
    <property type="match status" value="1"/>
</dbReference>
<evidence type="ECO:0000313" key="2">
    <source>
        <dbReference type="Proteomes" id="UP000000391"/>
    </source>
</evidence>
<reference evidence="1 2" key="1">
    <citation type="submission" date="2010-06" db="EMBL/GenBank/DDBJ databases">
        <title>Complete sequence chromosome of Methanohalobium evestigatum Z-7303.</title>
        <authorList>
            <consortium name="US DOE Joint Genome Institute"/>
            <person name="Lucas S."/>
            <person name="Copeland A."/>
            <person name="Lapidus A."/>
            <person name="Cheng J.-F."/>
            <person name="Bruce D."/>
            <person name="Goodwin L."/>
            <person name="Pitluck S."/>
            <person name="Saunders E."/>
            <person name="Detter J.C."/>
            <person name="Han C."/>
            <person name="Tapia R."/>
            <person name="Land M."/>
            <person name="Hauser L."/>
            <person name="Kyrpides N."/>
            <person name="Mikhailova N."/>
            <person name="Sieprawska-Lupa M."/>
            <person name="Whitman W.B."/>
            <person name="Anderson I."/>
            <person name="Woyke T."/>
        </authorList>
    </citation>
    <scope>NUCLEOTIDE SEQUENCE [LARGE SCALE GENOMIC DNA]</scope>
    <source>
        <strain evidence="2">ATCC BAA-1072 / DSM 3721 / NBRC 107634 / OCM 161 / Z-7303</strain>
    </source>
</reference>
<protein>
    <recommendedName>
        <fullName evidence="3">DUF2551 domain-containing protein</fullName>
    </recommendedName>
</protein>
<name>D7E910_METEZ</name>
<dbReference type="InterPro" id="IPR020501">
    <property type="entry name" value="Uncharacterised_AF1218"/>
</dbReference>
<sequence length="109" mass="12658">MDSIRSKIKQRLQKFVELDTSGLRSSVLSFFLKEKNVTVDDLYEAIKTKFNISRSSVASMVGYIHSKLGILRAYKESYKTHMVYTLKDEYVDLIKSILYSKYRSANLDT</sequence>
<dbReference type="Proteomes" id="UP000000391">
    <property type="component" value="Chromosome"/>
</dbReference>
<dbReference type="GeneID" id="9346702"/>
<dbReference type="RefSeq" id="WP_013194525.1">
    <property type="nucleotide sequence ID" value="NC_014253.1"/>
</dbReference>
<accession>D7E910</accession>
<dbReference type="STRING" id="644295.Metev_1072"/>
<gene>
    <name evidence="1" type="ordered locus">Metev_1072</name>
</gene>
<evidence type="ECO:0008006" key="3">
    <source>
        <dbReference type="Google" id="ProtNLM"/>
    </source>
</evidence>
<dbReference type="EMBL" id="CP002069">
    <property type="protein sequence ID" value="ADI73958.1"/>
    <property type="molecule type" value="Genomic_DNA"/>
</dbReference>
<evidence type="ECO:0000313" key="1">
    <source>
        <dbReference type="EMBL" id="ADI73958.1"/>
    </source>
</evidence>
<organism evidence="1 2">
    <name type="scientific">Methanohalobium evestigatum (strain ATCC BAA-1072 / DSM 3721 / NBRC 107634 / OCM 161 / Z-7303)</name>
    <dbReference type="NCBI Taxonomy" id="644295"/>
    <lineage>
        <taxon>Archaea</taxon>
        <taxon>Methanobacteriati</taxon>
        <taxon>Methanobacteriota</taxon>
        <taxon>Stenosarchaea group</taxon>
        <taxon>Methanomicrobia</taxon>
        <taxon>Methanosarcinales</taxon>
        <taxon>Methanosarcinaceae</taxon>
        <taxon>Methanohalobium</taxon>
    </lineage>
</organism>
<dbReference type="AlphaFoldDB" id="D7E910"/>